<proteinExistence type="predicted"/>
<accession>A0A5B7H1X7</accession>
<evidence type="ECO:0000313" key="1">
    <source>
        <dbReference type="EMBL" id="MPC64063.1"/>
    </source>
</evidence>
<protein>
    <submittedName>
        <fullName evidence="1">Uncharacterized protein</fullName>
    </submittedName>
</protein>
<dbReference type="EMBL" id="VSRR010021601">
    <property type="protein sequence ID" value="MPC64063.1"/>
    <property type="molecule type" value="Genomic_DNA"/>
</dbReference>
<reference evidence="1 2" key="1">
    <citation type="submission" date="2019-05" db="EMBL/GenBank/DDBJ databases">
        <title>Another draft genome of Portunus trituberculatus and its Hox gene families provides insights of decapod evolution.</title>
        <authorList>
            <person name="Jeong J.-H."/>
            <person name="Song I."/>
            <person name="Kim S."/>
            <person name="Choi T."/>
            <person name="Kim D."/>
            <person name="Ryu S."/>
            <person name="Kim W."/>
        </authorList>
    </citation>
    <scope>NUCLEOTIDE SEQUENCE [LARGE SCALE GENOMIC DNA]</scope>
    <source>
        <tissue evidence="1">Muscle</tissue>
    </source>
</reference>
<dbReference type="Proteomes" id="UP000324222">
    <property type="component" value="Unassembled WGS sequence"/>
</dbReference>
<dbReference type="AlphaFoldDB" id="A0A5B7H1X7"/>
<dbReference type="PANTHER" id="PTHR35617">
    <property type="entry name" value="PHAGE_INTEGRASE DOMAIN-CONTAINING PROTEIN"/>
    <property type="match status" value="1"/>
</dbReference>
<evidence type="ECO:0000313" key="2">
    <source>
        <dbReference type="Proteomes" id="UP000324222"/>
    </source>
</evidence>
<keyword evidence="2" id="KW-1185">Reference proteome</keyword>
<sequence length="160" mass="17523">MLLGLHDAYIGVTVLKGLNGSPEKLLLHAWRLSSVSSEREVFRARLLSSCLDQSGSPTPQFTRRSGESFVVGSGIDLSNDPDLSSLFRSLVVSCPPRLPRLPAWDLSLILRSLLHPPYEPFRSASLRDVSFKTVFLLALSSARQVSGLHSLSAEVRHSKG</sequence>
<comment type="caution">
    <text evidence="1">The sequence shown here is derived from an EMBL/GenBank/DDBJ whole genome shotgun (WGS) entry which is preliminary data.</text>
</comment>
<dbReference type="PANTHER" id="PTHR35617:SF3">
    <property type="entry name" value="CORE-BINDING (CB) DOMAIN-CONTAINING PROTEIN"/>
    <property type="match status" value="1"/>
</dbReference>
<name>A0A5B7H1X7_PORTR</name>
<gene>
    <name evidence="1" type="ORF">E2C01_058173</name>
</gene>
<organism evidence="1 2">
    <name type="scientific">Portunus trituberculatus</name>
    <name type="common">Swimming crab</name>
    <name type="synonym">Neptunus trituberculatus</name>
    <dbReference type="NCBI Taxonomy" id="210409"/>
    <lineage>
        <taxon>Eukaryota</taxon>
        <taxon>Metazoa</taxon>
        <taxon>Ecdysozoa</taxon>
        <taxon>Arthropoda</taxon>
        <taxon>Crustacea</taxon>
        <taxon>Multicrustacea</taxon>
        <taxon>Malacostraca</taxon>
        <taxon>Eumalacostraca</taxon>
        <taxon>Eucarida</taxon>
        <taxon>Decapoda</taxon>
        <taxon>Pleocyemata</taxon>
        <taxon>Brachyura</taxon>
        <taxon>Eubrachyura</taxon>
        <taxon>Portunoidea</taxon>
        <taxon>Portunidae</taxon>
        <taxon>Portuninae</taxon>
        <taxon>Portunus</taxon>
    </lineage>
</organism>